<feature type="compositionally biased region" description="Polar residues" evidence="1">
    <location>
        <begin position="130"/>
        <end position="144"/>
    </location>
</feature>
<dbReference type="Proteomes" id="UP000887567">
    <property type="component" value="Unplaced"/>
</dbReference>
<dbReference type="RefSeq" id="XP_028515762.1">
    <property type="nucleotide sequence ID" value="XM_028659961.1"/>
</dbReference>
<dbReference type="AlphaFoldDB" id="A0A913YMP9"/>
<feature type="region of interest" description="Disordered" evidence="1">
    <location>
        <begin position="218"/>
        <end position="240"/>
    </location>
</feature>
<dbReference type="EnsemblMetazoa" id="XM_028659961.1">
    <property type="protein sequence ID" value="XP_028515762.1"/>
    <property type="gene ID" value="LOC110242042"/>
</dbReference>
<proteinExistence type="predicted"/>
<feature type="compositionally biased region" description="Basic and acidic residues" evidence="1">
    <location>
        <begin position="227"/>
        <end position="238"/>
    </location>
</feature>
<name>A0A913YMP9_EXADI</name>
<keyword evidence="3" id="KW-1185">Reference proteome</keyword>
<feature type="region of interest" description="Disordered" evidence="1">
    <location>
        <begin position="1042"/>
        <end position="1079"/>
    </location>
</feature>
<feature type="region of interest" description="Disordered" evidence="1">
    <location>
        <begin position="1138"/>
        <end position="1197"/>
    </location>
</feature>
<feature type="region of interest" description="Disordered" evidence="1">
    <location>
        <begin position="940"/>
        <end position="965"/>
    </location>
</feature>
<dbReference type="OrthoDB" id="10333449at2759"/>
<sequence length="1210" mass="134368">MRCVGVCKETVVQWTKRLLMKKENIPGPTPSGSAGYSGSRLSQAELQRINQGRMFLAQKQVENTNTGIGRSETLNMGYVPRNYTDPSGNYCDPRSQTISSSFTPVSTVYQPTHNTIDNYHSSTMEQHSELNNTLPVSQSTSQVSTKDDNQERVNLRHQLLLEVLAQINVNKNKSNVAKRKLNSGGGVAFDWGKMPRIGSVHSVQGIVESSPALGNQITATSQLSSSNEKESTRKDQSLSKEQIPITSKMNISELAQLILNGTFDGLLSASSAGNTNEQRIANKRIDFNRTLEPTQATRAPIANSSQLNRLGSGVQSHSMANNIGTTTSIQPTVNNRLLDEIASKIIVSYNQQNQEGNVPFGQTTYNNSNQLSSYSQRTGTNNNAYERSVATSHSSYMNNVHRGSHGYANSVSQGYITAINQSPRAVTSVNQTSARFVSQGHAASFRSQPVHQGIQAGTAYQRPMSTLNQTPVNQSHVVINQAAFTAHRGSVATGNQTPLGTNQHLNAINYGRGSATLDRAAMKRLRDANIERFQRELLRVRETGQSYTQQSTSISSRYHNGQARTARVFPIMSCILSQETATPEPVKSTNPINNKNLLEAPHDSMACTDCLLLGTCPIKKSNEANKAKESAKDDEDDVVITKVTTKDDERGPIERIDVDDWIENASSLPERITIKQEPVEETSFLTKDQSEVNTAKQTGRPCTQQQTFQEIELSPIDETPMFTFPVMPLPERLGEAGNNSIDENKCKDDALENEKGNEVGVEHVITAREEGQSLIEEETTRSGGSGPSPVECNGNETSSLENAMISEHSLQETADRKEETETQINGHVLRSYDDILHEILTTHDKITLTDLERKLEENGNKLKTQTVSWIRKNMLKARLSILKKIERIRNKYEQGVKTRMEKQTAIVERKTVVEAEKEGKNRTNEHTAITERKMVVEEEKGLVTESNGQDQHLSDNVQGAKSAMTCEPTELKSELQVYEEGDQDNGNQDANVKDEPMTLEEAIKSLDDIPLPNEEKEAIKKPSYSASDVTDCSSENNEILNSNILSEHSNNESKENDGIVSEISDKKSNEDSNKDNNVKSVTMTEDSFRNMDDIVGIGFIFVDQGKVEDTESKREYRNDSSPGNPNAVLSPIYERKAVSTDNEQTVNGHVGSESDDENAQMQHKEKYEQKIGKRKSLHESECEIKRKKEKTDETSSRNIWERLNSKYSFS</sequence>
<evidence type="ECO:0000256" key="1">
    <source>
        <dbReference type="SAM" id="MobiDB-lite"/>
    </source>
</evidence>
<reference evidence="2" key="1">
    <citation type="submission" date="2022-11" db="UniProtKB">
        <authorList>
            <consortium name="EnsemblMetazoa"/>
        </authorList>
    </citation>
    <scope>IDENTIFICATION</scope>
</reference>
<feature type="compositionally biased region" description="Basic and acidic residues" evidence="1">
    <location>
        <begin position="1162"/>
        <end position="1197"/>
    </location>
</feature>
<organism evidence="2 3">
    <name type="scientific">Exaiptasia diaphana</name>
    <name type="common">Tropical sea anemone</name>
    <name type="synonym">Aiptasia pulchella</name>
    <dbReference type="NCBI Taxonomy" id="2652724"/>
    <lineage>
        <taxon>Eukaryota</taxon>
        <taxon>Metazoa</taxon>
        <taxon>Cnidaria</taxon>
        <taxon>Anthozoa</taxon>
        <taxon>Hexacorallia</taxon>
        <taxon>Actiniaria</taxon>
        <taxon>Aiptasiidae</taxon>
        <taxon>Exaiptasia</taxon>
    </lineage>
</organism>
<evidence type="ECO:0000313" key="3">
    <source>
        <dbReference type="Proteomes" id="UP000887567"/>
    </source>
</evidence>
<dbReference type="GeneID" id="110242042"/>
<protein>
    <submittedName>
        <fullName evidence="2">Uncharacterized protein</fullName>
    </submittedName>
</protein>
<feature type="compositionally biased region" description="Polar residues" evidence="1">
    <location>
        <begin position="944"/>
        <end position="959"/>
    </location>
</feature>
<feature type="compositionally biased region" description="Basic and acidic residues" evidence="1">
    <location>
        <begin position="1049"/>
        <end position="1077"/>
    </location>
</feature>
<feature type="region of interest" description="Disordered" evidence="1">
    <location>
        <begin position="771"/>
        <end position="796"/>
    </location>
</feature>
<evidence type="ECO:0000313" key="2">
    <source>
        <dbReference type="EnsemblMetazoa" id="XP_028515762.1"/>
    </source>
</evidence>
<feature type="region of interest" description="Disordered" evidence="1">
    <location>
        <begin position="130"/>
        <end position="150"/>
    </location>
</feature>
<accession>A0A913YMP9</accession>